<dbReference type="SUPFAM" id="SSF50486">
    <property type="entry name" value="FMT C-terminal domain-like"/>
    <property type="match status" value="1"/>
</dbReference>
<dbReference type="InterPro" id="IPR003180">
    <property type="entry name" value="MPG"/>
</dbReference>
<dbReference type="NCBIfam" id="TIGR00567">
    <property type="entry name" value="3mg"/>
    <property type="match status" value="1"/>
</dbReference>
<dbReference type="RefSeq" id="WP_350345053.1">
    <property type="nucleotide sequence ID" value="NZ_CP158367.1"/>
</dbReference>
<dbReference type="GO" id="GO:0003677">
    <property type="term" value="F:DNA binding"/>
    <property type="evidence" value="ECO:0007669"/>
    <property type="project" value="InterPro"/>
</dbReference>
<dbReference type="Pfam" id="PF02245">
    <property type="entry name" value="Pur_DNA_glyco"/>
    <property type="match status" value="1"/>
</dbReference>
<dbReference type="InterPro" id="IPR036995">
    <property type="entry name" value="MPG_sf"/>
</dbReference>
<gene>
    <name evidence="6" type="ORF">PRVXT_001507</name>
</gene>
<organism evidence="6">
    <name type="scientific">Proteinivorax tanatarense</name>
    <dbReference type="NCBI Taxonomy" id="1260629"/>
    <lineage>
        <taxon>Bacteria</taxon>
        <taxon>Bacillati</taxon>
        <taxon>Bacillota</taxon>
        <taxon>Clostridia</taxon>
        <taxon>Eubacteriales</taxon>
        <taxon>Proteinivoracaceae</taxon>
        <taxon>Proteinivorax</taxon>
    </lineage>
</organism>
<protein>
    <recommendedName>
        <fullName evidence="5">Putative 3-methyladenine DNA glycosylase</fullName>
        <ecNumber evidence="5">3.2.2.-</ecNumber>
    </recommendedName>
</protein>
<keyword evidence="2 5" id="KW-0227">DNA damage</keyword>
<dbReference type="AlphaFoldDB" id="A0AAU7VS43"/>
<dbReference type="HAMAP" id="MF_00527">
    <property type="entry name" value="3MGH"/>
    <property type="match status" value="1"/>
</dbReference>
<dbReference type="InterPro" id="IPR011034">
    <property type="entry name" value="Formyl_transferase-like_C_sf"/>
</dbReference>
<evidence type="ECO:0000256" key="2">
    <source>
        <dbReference type="ARBA" id="ARBA00022763"/>
    </source>
</evidence>
<dbReference type="FunFam" id="3.10.300.10:FF:000001">
    <property type="entry name" value="Putative 3-methyladenine DNA glycosylase"/>
    <property type="match status" value="1"/>
</dbReference>
<name>A0AAU7VS43_9FIRM</name>
<comment type="similarity">
    <text evidence="1 5">Belongs to the DNA glycosylase MPG family.</text>
</comment>
<sequence>MQLGESFYTKSALYVAKNLIGKKLVRRVNDNKVLVSRIVETEAYIGPEDKACHAYNNKRTNRTENMFLEGGLAYIYLIYGLHHCLNVVTGPIDKPEAVLIRAVEPLEGKEIMKYNRKVNISDIKKLTNGPGKLCQALQIDMSLNGYNLVNGTALYITEDKGNQVNLDIAAAKRINIDYAQEYKDNLWRFYLKGNKFVSLL</sequence>
<dbReference type="GO" id="GO:0006284">
    <property type="term" value="P:base-excision repair"/>
    <property type="evidence" value="ECO:0007669"/>
    <property type="project" value="InterPro"/>
</dbReference>
<dbReference type="EC" id="3.2.2.-" evidence="5"/>
<evidence type="ECO:0000313" key="6">
    <source>
        <dbReference type="EMBL" id="XBX76319.1"/>
    </source>
</evidence>
<dbReference type="CDD" id="cd00540">
    <property type="entry name" value="AAG"/>
    <property type="match status" value="1"/>
</dbReference>
<evidence type="ECO:0000256" key="4">
    <source>
        <dbReference type="ARBA" id="ARBA00023204"/>
    </source>
</evidence>
<dbReference type="PANTHER" id="PTHR10429">
    <property type="entry name" value="DNA-3-METHYLADENINE GLYCOSYLASE"/>
    <property type="match status" value="1"/>
</dbReference>
<keyword evidence="3 5" id="KW-0378">Hydrolase</keyword>
<dbReference type="PANTHER" id="PTHR10429:SF0">
    <property type="entry name" value="DNA-3-METHYLADENINE GLYCOSYLASE"/>
    <property type="match status" value="1"/>
</dbReference>
<dbReference type="EMBL" id="CP158367">
    <property type="protein sequence ID" value="XBX76319.1"/>
    <property type="molecule type" value="Genomic_DNA"/>
</dbReference>
<dbReference type="GO" id="GO:0003905">
    <property type="term" value="F:alkylbase DNA N-glycosylase activity"/>
    <property type="evidence" value="ECO:0007669"/>
    <property type="project" value="InterPro"/>
</dbReference>
<reference evidence="6" key="2">
    <citation type="submission" date="2024-06" db="EMBL/GenBank/DDBJ databases">
        <authorList>
            <person name="Petrova K.O."/>
            <person name="Toshchakov S.V."/>
            <person name="Boltjanskaja Y.V."/>
            <person name="Kevbrin V."/>
        </authorList>
    </citation>
    <scope>NUCLEOTIDE SEQUENCE</scope>
    <source>
        <strain evidence="6">Z-910T</strain>
    </source>
</reference>
<evidence type="ECO:0000256" key="5">
    <source>
        <dbReference type="HAMAP-Rule" id="MF_00527"/>
    </source>
</evidence>
<accession>A0AAU7VS43</accession>
<keyword evidence="4 5" id="KW-0234">DNA repair</keyword>
<evidence type="ECO:0000256" key="3">
    <source>
        <dbReference type="ARBA" id="ARBA00022801"/>
    </source>
</evidence>
<dbReference type="Gene3D" id="3.10.300.10">
    <property type="entry name" value="Methylpurine-DNA glycosylase (MPG)"/>
    <property type="match status" value="1"/>
</dbReference>
<proteinExistence type="inferred from homology"/>
<reference evidence="6" key="1">
    <citation type="journal article" date="2013" name="Extremophiles">
        <title>Proteinivorax tanatarense gen. nov., sp. nov., an anaerobic, haloalkaliphilic, proteolytic bacterium isolated from a decaying algal bloom, and proposal of Proteinivoraceae fam. nov.</title>
        <authorList>
            <person name="Kevbrin V."/>
            <person name="Boltyanskaya Y."/>
            <person name="Zhilina T."/>
            <person name="Kolganova T."/>
            <person name="Lavrentjeva E."/>
            <person name="Kuznetsov B."/>
        </authorList>
    </citation>
    <scope>NUCLEOTIDE SEQUENCE</scope>
    <source>
        <strain evidence="6">Z-910T</strain>
    </source>
</reference>
<evidence type="ECO:0000256" key="1">
    <source>
        <dbReference type="ARBA" id="ARBA00009232"/>
    </source>
</evidence>